<dbReference type="PATRIC" id="fig|479893.3.peg.442"/>
<dbReference type="GO" id="GO:0070043">
    <property type="term" value="F:rRNA (guanine-N7-)-methyltransferase activity"/>
    <property type="evidence" value="ECO:0007669"/>
    <property type="project" value="UniProtKB-UniRule"/>
</dbReference>
<dbReference type="InterPro" id="IPR029063">
    <property type="entry name" value="SAM-dependent_MTases_sf"/>
</dbReference>
<evidence type="ECO:0000256" key="4">
    <source>
        <dbReference type="ARBA" id="ARBA00022679"/>
    </source>
</evidence>
<comment type="function">
    <text evidence="6">Specifically methylates the N7 position of a guanine in 16S rRNA.</text>
</comment>
<evidence type="ECO:0000256" key="5">
    <source>
        <dbReference type="ARBA" id="ARBA00022691"/>
    </source>
</evidence>
<dbReference type="InterPro" id="IPR003682">
    <property type="entry name" value="rRNA_ssu_MeTfrase_G"/>
</dbReference>
<dbReference type="PANTHER" id="PTHR31760">
    <property type="entry name" value="S-ADENOSYL-L-METHIONINE-DEPENDENT METHYLTRANSFERASES SUPERFAMILY PROTEIN"/>
    <property type="match status" value="1"/>
</dbReference>
<dbReference type="Proteomes" id="UP000037386">
    <property type="component" value="Unassembled WGS sequence"/>
</dbReference>
<feature type="binding site" evidence="6">
    <location>
        <position position="72"/>
    </location>
    <ligand>
        <name>S-adenosyl-L-methionine</name>
        <dbReference type="ChEBI" id="CHEBI:59789"/>
    </ligand>
</feature>
<gene>
    <name evidence="7" type="primary">gidB</name>
    <name evidence="6" type="synonym">rsmG</name>
    <name evidence="7" type="ORF">CPX_001639</name>
</gene>
<evidence type="ECO:0000256" key="1">
    <source>
        <dbReference type="ARBA" id="ARBA00022490"/>
    </source>
</evidence>
<feature type="binding site" evidence="6">
    <location>
        <begin position="123"/>
        <end position="124"/>
    </location>
    <ligand>
        <name>S-adenosyl-L-methionine</name>
        <dbReference type="ChEBI" id="CHEBI:59789"/>
    </ligand>
</feature>
<keyword evidence="5 6" id="KW-0949">S-adenosyl-L-methionine</keyword>
<organism evidence="7 8">
    <name type="scientific">Candidatus Phytoplasma pruni</name>
    <dbReference type="NCBI Taxonomy" id="479893"/>
    <lineage>
        <taxon>Bacteria</taxon>
        <taxon>Bacillati</taxon>
        <taxon>Mycoplasmatota</taxon>
        <taxon>Mollicutes</taxon>
        <taxon>Acholeplasmatales</taxon>
        <taxon>Acholeplasmataceae</taxon>
        <taxon>Candidatus Phytoplasma</taxon>
        <taxon>16SrIII (X-disease group)</taxon>
    </lineage>
</organism>
<dbReference type="GO" id="GO:0005829">
    <property type="term" value="C:cytosol"/>
    <property type="evidence" value="ECO:0007669"/>
    <property type="project" value="TreeGrafter"/>
</dbReference>
<feature type="binding site" evidence="6">
    <location>
        <position position="77"/>
    </location>
    <ligand>
        <name>S-adenosyl-L-methionine</name>
        <dbReference type="ChEBI" id="CHEBI:59789"/>
    </ligand>
</feature>
<keyword evidence="3 6" id="KW-0489">Methyltransferase</keyword>
<dbReference type="HAMAP" id="MF_00074">
    <property type="entry name" value="16SrRNA_methyltr_G"/>
    <property type="match status" value="1"/>
</dbReference>
<keyword evidence="1 6" id="KW-0963">Cytoplasm</keyword>
<feature type="binding site" evidence="6">
    <location>
        <position position="136"/>
    </location>
    <ligand>
        <name>S-adenosyl-L-methionine</name>
        <dbReference type="ChEBI" id="CHEBI:59789"/>
    </ligand>
</feature>
<reference evidence="8" key="1">
    <citation type="submission" date="2015-05" db="EMBL/GenBank/DDBJ databases">
        <title>Draft genome sequence of 'Candidatus Phytoplasma Pruni' strain CX, a plant pathogenic bacterium.</title>
        <authorList>
            <person name="Lee I.-M."/>
            <person name="Bottner-Parker K.D."/>
            <person name="Shao J."/>
            <person name="Gundersen-Rindal D.E."/>
            <person name="Zhao Y."/>
            <person name="Davis R.E."/>
        </authorList>
    </citation>
    <scope>NUCLEOTIDE SEQUENCE [LARGE SCALE GENOMIC DNA]</scope>
    <source>
        <strain evidence="8">CX</strain>
    </source>
</reference>
<evidence type="ECO:0000313" key="8">
    <source>
        <dbReference type="Proteomes" id="UP000037386"/>
    </source>
</evidence>
<feature type="binding site" evidence="6">
    <location>
        <begin position="95"/>
        <end position="97"/>
    </location>
    <ligand>
        <name>S-adenosyl-L-methionine</name>
        <dbReference type="ChEBI" id="CHEBI:59789"/>
    </ligand>
</feature>
<comment type="caution">
    <text evidence="7">The sequence shown here is derived from an EMBL/GenBank/DDBJ whole genome shotgun (WGS) entry which is preliminary data.</text>
</comment>
<keyword evidence="4 6" id="KW-0808">Transferase</keyword>
<dbReference type="Gene3D" id="3.40.50.150">
    <property type="entry name" value="Vaccinia Virus protein VP39"/>
    <property type="match status" value="1"/>
</dbReference>
<dbReference type="EC" id="2.1.1.-" evidence="6"/>
<evidence type="ECO:0000256" key="6">
    <source>
        <dbReference type="HAMAP-Rule" id="MF_00074"/>
    </source>
</evidence>
<evidence type="ECO:0000256" key="2">
    <source>
        <dbReference type="ARBA" id="ARBA00022552"/>
    </source>
</evidence>
<comment type="subcellular location">
    <subcellularLocation>
        <location evidence="6">Cytoplasm</location>
    </subcellularLocation>
</comment>
<dbReference type="SUPFAM" id="SSF53335">
    <property type="entry name" value="S-adenosyl-L-methionine-dependent methyltransferases"/>
    <property type="match status" value="1"/>
</dbReference>
<dbReference type="NCBIfam" id="TIGR00138">
    <property type="entry name" value="rsmG_gidB"/>
    <property type="match status" value="1"/>
</dbReference>
<evidence type="ECO:0000256" key="3">
    <source>
        <dbReference type="ARBA" id="ARBA00022603"/>
    </source>
</evidence>
<dbReference type="AlphaFoldDB" id="A0A0M1N0B1"/>
<keyword evidence="2 6" id="KW-0698">rRNA processing</keyword>
<accession>A0A0M1N0B1</accession>
<protein>
    <recommendedName>
        <fullName evidence="6">Ribosomal RNA small subunit methyltransferase G</fullName>
        <ecNumber evidence="6">2.1.1.-</ecNumber>
    </recommendedName>
    <alternativeName>
        <fullName evidence="6">16S rRNA 7-methylguanosine methyltransferase</fullName>
        <shortName evidence="6">16S rRNA m7G methyltransferase</shortName>
    </alternativeName>
</protein>
<comment type="similarity">
    <text evidence="6">Belongs to the methyltransferase superfamily. RNA methyltransferase RsmG family.</text>
</comment>
<dbReference type="PIRSF" id="PIRSF003078">
    <property type="entry name" value="GidB"/>
    <property type="match status" value="1"/>
</dbReference>
<evidence type="ECO:0000313" key="7">
    <source>
        <dbReference type="EMBL" id="KOR75379.1"/>
    </source>
</evidence>
<dbReference type="PANTHER" id="PTHR31760:SF0">
    <property type="entry name" value="S-ADENOSYL-L-METHIONINE-DEPENDENT METHYLTRANSFERASES SUPERFAMILY PROTEIN"/>
    <property type="match status" value="1"/>
</dbReference>
<sequence>MFNQILKDTFNLNELQLEQFKIYYSFLIEYNEKTNLTSLSSEKDVYLKHFYDSLLISQNIDLNKIDTLSDLGTGAGFPSIPLKILFPHLKIFLIDSSLKKINFLKSLVKKLNLTDVFLFHQRIEQHDKQYDLVIARALGKLKLILKLASPLIKKKGYFIAMKGPNYEAELKHLKMTKIKLKKNSF</sequence>
<dbReference type="EMBL" id="LHCF01000010">
    <property type="protein sequence ID" value="KOR75379.1"/>
    <property type="molecule type" value="Genomic_DNA"/>
</dbReference>
<dbReference type="STRING" id="479893.CPX_001639"/>
<dbReference type="Pfam" id="PF02527">
    <property type="entry name" value="GidB"/>
    <property type="match status" value="1"/>
</dbReference>
<name>A0A0M1N0B1_9MOLU</name>
<proteinExistence type="inferred from homology"/>